<accession>A0A934RGS3</accession>
<dbReference type="SMART" id="SM00418">
    <property type="entry name" value="HTH_ARSR"/>
    <property type="match status" value="1"/>
</dbReference>
<dbReference type="Pfam" id="PF01022">
    <property type="entry name" value="HTH_5"/>
    <property type="match status" value="1"/>
</dbReference>
<dbReference type="InterPro" id="IPR001845">
    <property type="entry name" value="HTH_ArsR_DNA-bd_dom"/>
</dbReference>
<evidence type="ECO:0000256" key="3">
    <source>
        <dbReference type="ARBA" id="ARBA00023163"/>
    </source>
</evidence>
<gene>
    <name evidence="5" type="ORF">JIN81_17960</name>
</gene>
<sequence>MAEPHEIFKALGHPTRVTLIRELENGERCVCELVDTVDAGWSTVSRHLSVLRNAGLVEDEKRGLQIFYRLSLPCVSHFIACLDDPSQSTLADEKPKRSACCD</sequence>
<dbReference type="CDD" id="cd00090">
    <property type="entry name" value="HTH_ARSR"/>
    <property type="match status" value="1"/>
</dbReference>
<dbReference type="EMBL" id="JAENII010000020">
    <property type="protein sequence ID" value="MBK1828926.1"/>
    <property type="molecule type" value="Genomic_DNA"/>
</dbReference>
<reference evidence="5" key="1">
    <citation type="submission" date="2021-01" db="EMBL/GenBank/DDBJ databases">
        <title>Modified the classification status of verrucomicrobia.</title>
        <authorList>
            <person name="Feng X."/>
        </authorList>
    </citation>
    <scope>NUCLEOTIDE SEQUENCE</scope>
    <source>
        <strain evidence="5">KCTC 22201</strain>
    </source>
</reference>
<dbReference type="PANTHER" id="PTHR33154">
    <property type="entry name" value="TRANSCRIPTIONAL REGULATOR, ARSR FAMILY"/>
    <property type="match status" value="1"/>
</dbReference>
<dbReference type="InterPro" id="IPR051081">
    <property type="entry name" value="HTH_MetalResp_TranReg"/>
</dbReference>
<dbReference type="Proteomes" id="UP000658278">
    <property type="component" value="Unassembled WGS sequence"/>
</dbReference>
<dbReference type="InterPro" id="IPR036388">
    <property type="entry name" value="WH-like_DNA-bd_sf"/>
</dbReference>
<dbReference type="InterPro" id="IPR011991">
    <property type="entry name" value="ArsR-like_HTH"/>
</dbReference>
<dbReference type="PRINTS" id="PR00778">
    <property type="entry name" value="HTHARSR"/>
</dbReference>
<keyword evidence="2" id="KW-0238">DNA-binding</keyword>
<comment type="caution">
    <text evidence="5">The sequence shown here is derived from an EMBL/GenBank/DDBJ whole genome shotgun (WGS) entry which is preliminary data.</text>
</comment>
<organism evidence="5 6">
    <name type="scientific">Haloferula rosea</name>
    <dbReference type="NCBI Taxonomy" id="490093"/>
    <lineage>
        <taxon>Bacteria</taxon>
        <taxon>Pseudomonadati</taxon>
        <taxon>Verrucomicrobiota</taxon>
        <taxon>Verrucomicrobiia</taxon>
        <taxon>Verrucomicrobiales</taxon>
        <taxon>Verrucomicrobiaceae</taxon>
        <taxon>Haloferula</taxon>
    </lineage>
</organism>
<dbReference type="NCBIfam" id="NF033788">
    <property type="entry name" value="HTH_metalloreg"/>
    <property type="match status" value="1"/>
</dbReference>
<keyword evidence="6" id="KW-1185">Reference proteome</keyword>
<dbReference type="AlphaFoldDB" id="A0A934RGS3"/>
<feature type="domain" description="HTH arsR-type" evidence="4">
    <location>
        <begin position="1"/>
        <end position="90"/>
    </location>
</feature>
<dbReference type="PROSITE" id="PS50987">
    <property type="entry name" value="HTH_ARSR_2"/>
    <property type="match status" value="1"/>
</dbReference>
<dbReference type="InterPro" id="IPR036390">
    <property type="entry name" value="WH_DNA-bd_sf"/>
</dbReference>
<dbReference type="GO" id="GO:0003700">
    <property type="term" value="F:DNA-binding transcription factor activity"/>
    <property type="evidence" value="ECO:0007669"/>
    <property type="project" value="InterPro"/>
</dbReference>
<evidence type="ECO:0000259" key="4">
    <source>
        <dbReference type="PROSITE" id="PS50987"/>
    </source>
</evidence>
<keyword evidence="3" id="KW-0804">Transcription</keyword>
<dbReference type="GO" id="GO:0003677">
    <property type="term" value="F:DNA binding"/>
    <property type="evidence" value="ECO:0007669"/>
    <property type="project" value="UniProtKB-KW"/>
</dbReference>
<evidence type="ECO:0000313" key="5">
    <source>
        <dbReference type="EMBL" id="MBK1828926.1"/>
    </source>
</evidence>
<dbReference type="PANTHER" id="PTHR33154:SF18">
    <property type="entry name" value="ARSENICAL RESISTANCE OPERON REPRESSOR"/>
    <property type="match status" value="1"/>
</dbReference>
<dbReference type="Gene3D" id="1.10.10.10">
    <property type="entry name" value="Winged helix-like DNA-binding domain superfamily/Winged helix DNA-binding domain"/>
    <property type="match status" value="1"/>
</dbReference>
<evidence type="ECO:0000313" key="6">
    <source>
        <dbReference type="Proteomes" id="UP000658278"/>
    </source>
</evidence>
<evidence type="ECO:0000256" key="1">
    <source>
        <dbReference type="ARBA" id="ARBA00023015"/>
    </source>
</evidence>
<dbReference type="RefSeq" id="WP_200283231.1">
    <property type="nucleotide sequence ID" value="NZ_JAENII010000020.1"/>
</dbReference>
<evidence type="ECO:0000256" key="2">
    <source>
        <dbReference type="ARBA" id="ARBA00023125"/>
    </source>
</evidence>
<dbReference type="SUPFAM" id="SSF46785">
    <property type="entry name" value="Winged helix' DNA-binding domain"/>
    <property type="match status" value="1"/>
</dbReference>
<name>A0A934RGS3_9BACT</name>
<keyword evidence="1" id="KW-0805">Transcription regulation</keyword>
<proteinExistence type="predicted"/>
<protein>
    <submittedName>
        <fullName evidence="5">Helix-turn-helix transcriptional regulator</fullName>
    </submittedName>
</protein>